<dbReference type="CDD" id="cd00041">
    <property type="entry name" value="CUB"/>
    <property type="match status" value="3"/>
</dbReference>
<dbReference type="Pfam" id="PF00431">
    <property type="entry name" value="CUB"/>
    <property type="match status" value="3"/>
</dbReference>
<keyword evidence="8" id="KW-1185">Reference proteome</keyword>
<evidence type="ECO:0000259" key="6">
    <source>
        <dbReference type="PROSITE" id="PS01180"/>
    </source>
</evidence>
<dbReference type="AlphaFoldDB" id="A0AAD9QE02"/>
<proteinExistence type="predicted"/>
<feature type="region of interest" description="Disordered" evidence="4">
    <location>
        <begin position="522"/>
        <end position="626"/>
    </location>
</feature>
<comment type="caution">
    <text evidence="3">Lacks conserved residue(s) required for the propagation of feature annotation.</text>
</comment>
<feature type="domain" description="CUB" evidence="6">
    <location>
        <begin position="40"/>
        <end position="162"/>
    </location>
</feature>
<keyword evidence="1" id="KW-0677">Repeat</keyword>
<evidence type="ECO:0000313" key="8">
    <source>
        <dbReference type="Proteomes" id="UP001249851"/>
    </source>
</evidence>
<organism evidence="7 8">
    <name type="scientific">Acropora cervicornis</name>
    <name type="common">Staghorn coral</name>
    <dbReference type="NCBI Taxonomy" id="6130"/>
    <lineage>
        <taxon>Eukaryota</taxon>
        <taxon>Metazoa</taxon>
        <taxon>Cnidaria</taxon>
        <taxon>Anthozoa</taxon>
        <taxon>Hexacorallia</taxon>
        <taxon>Scleractinia</taxon>
        <taxon>Astrocoeniina</taxon>
        <taxon>Acroporidae</taxon>
        <taxon>Acropora</taxon>
    </lineage>
</organism>
<feature type="disulfide bond" evidence="3">
    <location>
        <begin position="164"/>
        <end position="191"/>
    </location>
</feature>
<dbReference type="Proteomes" id="UP001249851">
    <property type="component" value="Unassembled WGS sequence"/>
</dbReference>
<evidence type="ECO:0000256" key="2">
    <source>
        <dbReference type="ARBA" id="ARBA00023157"/>
    </source>
</evidence>
<dbReference type="Gene3D" id="2.60.120.290">
    <property type="entry name" value="Spermadhesin, CUB domain"/>
    <property type="match status" value="3"/>
</dbReference>
<dbReference type="SUPFAM" id="SSF49854">
    <property type="entry name" value="Spermadhesin, CUB domain"/>
    <property type="match status" value="3"/>
</dbReference>
<dbReference type="PROSITE" id="PS01180">
    <property type="entry name" value="CUB"/>
    <property type="match status" value="3"/>
</dbReference>
<feature type="compositionally biased region" description="Basic and acidic residues" evidence="4">
    <location>
        <begin position="554"/>
        <end position="569"/>
    </location>
</feature>
<reference evidence="7" key="2">
    <citation type="journal article" date="2023" name="Science">
        <title>Genomic signatures of disease resistance in endangered staghorn corals.</title>
        <authorList>
            <person name="Vollmer S.V."/>
            <person name="Selwyn J.D."/>
            <person name="Despard B.A."/>
            <person name="Roesel C.L."/>
        </authorList>
    </citation>
    <scope>NUCLEOTIDE SEQUENCE</scope>
    <source>
        <strain evidence="7">K2</strain>
    </source>
</reference>
<reference evidence="7" key="1">
    <citation type="journal article" date="2023" name="G3 (Bethesda)">
        <title>Whole genome assembly and annotation of the endangered Caribbean coral Acropora cervicornis.</title>
        <authorList>
            <person name="Selwyn J.D."/>
            <person name="Vollmer S.V."/>
        </authorList>
    </citation>
    <scope>NUCLEOTIDE SEQUENCE</scope>
    <source>
        <strain evidence="7">K2</strain>
    </source>
</reference>
<dbReference type="FunFam" id="2.60.120.290:FF:000005">
    <property type="entry name" value="Procollagen C-endopeptidase enhancer 1"/>
    <property type="match status" value="1"/>
</dbReference>
<evidence type="ECO:0000256" key="3">
    <source>
        <dbReference type="PROSITE-ProRule" id="PRU00059"/>
    </source>
</evidence>
<dbReference type="EMBL" id="JARQWQ010000040">
    <property type="protein sequence ID" value="KAK2559543.1"/>
    <property type="molecule type" value="Genomic_DNA"/>
</dbReference>
<dbReference type="SMART" id="SM00042">
    <property type="entry name" value="CUB"/>
    <property type="match status" value="3"/>
</dbReference>
<feature type="compositionally biased region" description="Basic and acidic residues" evidence="4">
    <location>
        <begin position="610"/>
        <end position="626"/>
    </location>
</feature>
<protein>
    <submittedName>
        <fullName evidence="7">Cubilin</fullName>
    </submittedName>
</protein>
<comment type="caution">
    <text evidence="7">The sequence shown here is derived from an EMBL/GenBank/DDBJ whole genome shotgun (WGS) entry which is preliminary data.</text>
</comment>
<evidence type="ECO:0000256" key="5">
    <source>
        <dbReference type="SAM" id="Phobius"/>
    </source>
</evidence>
<feature type="compositionally biased region" description="Polar residues" evidence="4">
    <location>
        <begin position="596"/>
        <end position="609"/>
    </location>
</feature>
<accession>A0AAD9QE02</accession>
<dbReference type="InterPro" id="IPR000859">
    <property type="entry name" value="CUB_dom"/>
</dbReference>
<evidence type="ECO:0000256" key="4">
    <source>
        <dbReference type="SAM" id="MobiDB-lite"/>
    </source>
</evidence>
<name>A0AAD9QE02_ACRCE</name>
<keyword evidence="2 3" id="KW-1015">Disulfide bond</keyword>
<keyword evidence="5" id="KW-1133">Transmembrane helix</keyword>
<dbReference type="InterPro" id="IPR035914">
    <property type="entry name" value="Sperma_CUB_dom_sf"/>
</dbReference>
<dbReference type="PANTHER" id="PTHR24251">
    <property type="entry name" value="OVOCHYMASE-RELATED"/>
    <property type="match status" value="1"/>
</dbReference>
<sequence length="626" mass="69984">MKYHWTFFDFWLGTYDCVLRCFVCLILSLLAVDATGGSICGGRIVINKTTSISSPGYPEVSLPGVDCTWWIESSTGKSIIVRGNHLDFGSEIKDDCSKGILQIFNGCDDKERFLVERICLNMQQIERQSILWISSGPCVTIKFSSQQGRKNKLSLAVEETEASCGAILSKTNSNHTFTGSLPANPSIHNKCVWIIGVQKGNIELVFQDKFHVTSLQKDCRENYVLVQDGRYSTSPTLGKFCGTSRPYPVYSGGQYLRVTLHSSNTGVNMDHVFKAQYNLINAKPSSQARSDCKDGDIFLKDQNGGSFQTPRYPVQYPRDLNCIWKIEVAQNNKIILRFRDFDVEGDSQDCPDDSDYAKVYNGLASWSPIIGRYCGKETPSSITSKANVLRIEFRSNAQYAGRGFHAVYTVQSEEKAEDRRSHLTGIMIGATCGIIFIVLCFLAVVHTRKHRFQRAHSRPSELTSTASFDVHEANAPPSYATVLTLMLGFPVMASPELFPSNARQQGRSYAGVPHLHREISHLLGDPDSEDEDPPPYPGLPPRDGVVEFCFGDPSTERRRSNSKERHLSESEQPSCQISAVWYRRPPPSNSRELDTTLHNNRGLNTLSGRNSKDSPRPVLERMDTDV</sequence>
<feature type="disulfide bond" evidence="3">
    <location>
        <begin position="40"/>
        <end position="67"/>
    </location>
</feature>
<feature type="domain" description="CUB" evidence="6">
    <location>
        <begin position="294"/>
        <end position="411"/>
    </location>
</feature>
<evidence type="ECO:0000313" key="7">
    <source>
        <dbReference type="EMBL" id="KAK2559543.1"/>
    </source>
</evidence>
<keyword evidence="5" id="KW-0472">Membrane</keyword>
<keyword evidence="5" id="KW-0812">Transmembrane</keyword>
<gene>
    <name evidence="7" type="ORF">P5673_018191</name>
</gene>
<feature type="domain" description="CUB" evidence="6">
    <location>
        <begin position="164"/>
        <end position="280"/>
    </location>
</feature>
<feature type="transmembrane region" description="Helical" evidence="5">
    <location>
        <begin position="423"/>
        <end position="445"/>
    </location>
</feature>
<evidence type="ECO:0000256" key="1">
    <source>
        <dbReference type="ARBA" id="ARBA00022737"/>
    </source>
</evidence>